<sequence>MQSSSNEKASAASSTSCLRVQEDALFPCNAIKPESVQGIRRISTKVVFLTVNDVYELFPCSNGVGGLAELATMLRITRKRIPRDTHVIVTLNGDFLWRSERDRKDKGALMVELLNEIGIEYVVVGNHEFDFGAKDLQDLLQGAHFTSFGSNVRSSSSKEIFAPLVDTCIIPLRFGLQLGLFGVVTTATGKDEFAGPSVVFENEYLHARRCVEILQKQGANVIVALTHLKLVDDIRLATLVPSIHLILGGHDHYPVTSVAGVSTLLHKSGRDACWLGAIEMTISSLIDTDFESNGHVSFQWKMLQNRGFQADQNCRAIIHQYICNVEQEELREGQLEPLGVVQTALDGRRVTCRTQESNLGNLVADSVRYGLQVDVGLVNASFLKEDRLHHPGLVITRKWLLKYLPLNTPTVVMRLSLQELQNALTYWLRRAPEMTASFPHVSGLRIVYEMSSTGTPTISSIQLTSEKYEDPIKPIGTTKELDLKDEEKIEWTRLVTVGMPMVCHLDGWHFFESTCQLRTGPVVRYLVETFVKQHKVLDYPMKEGRLRIK</sequence>
<proteinExistence type="inferred from homology"/>
<dbReference type="InterPro" id="IPR008334">
    <property type="entry name" value="5'-Nucleotdase_C"/>
</dbReference>
<dbReference type="Pfam" id="PF00149">
    <property type="entry name" value="Metallophos"/>
    <property type="match status" value="1"/>
</dbReference>
<dbReference type="PANTHER" id="PTHR11575:SF48">
    <property type="entry name" value="5'-NUCLEOTIDASE"/>
    <property type="match status" value="1"/>
</dbReference>
<dbReference type="OrthoDB" id="10252235at2759"/>
<dbReference type="GeneID" id="94345672"/>
<evidence type="ECO:0000313" key="5">
    <source>
        <dbReference type="EMBL" id="TDH67137.1"/>
    </source>
</evidence>
<evidence type="ECO:0000259" key="3">
    <source>
        <dbReference type="Pfam" id="PF00149"/>
    </source>
</evidence>
<dbReference type="Pfam" id="PF02872">
    <property type="entry name" value="5_nucleotid_C"/>
    <property type="match status" value="1"/>
</dbReference>
<feature type="domain" description="5'-Nucleotidase C-terminal" evidence="4">
    <location>
        <begin position="346"/>
        <end position="466"/>
    </location>
</feature>
<keyword evidence="2" id="KW-0732">Signal</keyword>
<dbReference type="Proteomes" id="UP000294530">
    <property type="component" value="Unassembled WGS sequence"/>
</dbReference>
<dbReference type="InterPro" id="IPR004843">
    <property type="entry name" value="Calcineurin-like_PHP"/>
</dbReference>
<dbReference type="GO" id="GO:0009166">
    <property type="term" value="P:nucleotide catabolic process"/>
    <property type="evidence" value="ECO:0007669"/>
    <property type="project" value="InterPro"/>
</dbReference>
<comment type="similarity">
    <text evidence="1">Belongs to the 5'-nucleotidase family.</text>
</comment>
<dbReference type="InterPro" id="IPR029052">
    <property type="entry name" value="Metallo-depent_PP-like"/>
</dbReference>
<evidence type="ECO:0008006" key="7">
    <source>
        <dbReference type="Google" id="ProtNLM"/>
    </source>
</evidence>
<evidence type="ECO:0000256" key="1">
    <source>
        <dbReference type="ARBA" id="ARBA00006654"/>
    </source>
</evidence>
<reference evidence="5 6" key="1">
    <citation type="journal article" date="2021" name="Genome Biol.">
        <title>AFLAP: assembly-free linkage analysis pipeline using k-mers from genome sequencing data.</title>
        <authorList>
            <person name="Fletcher K."/>
            <person name="Zhang L."/>
            <person name="Gil J."/>
            <person name="Han R."/>
            <person name="Cavanaugh K."/>
            <person name="Michelmore R."/>
        </authorList>
    </citation>
    <scope>NUCLEOTIDE SEQUENCE [LARGE SCALE GENOMIC DNA]</scope>
    <source>
        <strain evidence="5 6">SF5</strain>
    </source>
</reference>
<evidence type="ECO:0000313" key="6">
    <source>
        <dbReference type="Proteomes" id="UP000294530"/>
    </source>
</evidence>
<dbReference type="RefSeq" id="XP_067816636.1">
    <property type="nucleotide sequence ID" value="XM_067960001.1"/>
</dbReference>
<dbReference type="Gene3D" id="3.60.21.10">
    <property type="match status" value="1"/>
</dbReference>
<organism evidence="5 6">
    <name type="scientific">Bremia lactucae</name>
    <name type="common">Lettuce downy mildew</name>
    <dbReference type="NCBI Taxonomy" id="4779"/>
    <lineage>
        <taxon>Eukaryota</taxon>
        <taxon>Sar</taxon>
        <taxon>Stramenopiles</taxon>
        <taxon>Oomycota</taxon>
        <taxon>Peronosporomycetes</taxon>
        <taxon>Peronosporales</taxon>
        <taxon>Peronosporaceae</taxon>
        <taxon>Bremia</taxon>
    </lineage>
</organism>
<dbReference type="KEGG" id="blac:94345672"/>
<feature type="domain" description="Calcineurin-like phosphoesterase" evidence="3">
    <location>
        <begin position="48"/>
        <end position="254"/>
    </location>
</feature>
<keyword evidence="6" id="KW-1185">Reference proteome</keyword>
<evidence type="ECO:0000256" key="2">
    <source>
        <dbReference type="ARBA" id="ARBA00022729"/>
    </source>
</evidence>
<comment type="caution">
    <text evidence="5">The sequence shown here is derived from an EMBL/GenBank/DDBJ whole genome shotgun (WGS) entry which is preliminary data.</text>
</comment>
<gene>
    <name evidence="5" type="ORF">CCR75_001900</name>
</gene>
<dbReference type="InterPro" id="IPR036907">
    <property type="entry name" value="5'-Nucleotdase_C_sf"/>
</dbReference>
<dbReference type="EMBL" id="SHOA02000014">
    <property type="protein sequence ID" value="TDH67137.1"/>
    <property type="molecule type" value="Genomic_DNA"/>
</dbReference>
<dbReference type="GO" id="GO:0016787">
    <property type="term" value="F:hydrolase activity"/>
    <property type="evidence" value="ECO:0007669"/>
    <property type="project" value="InterPro"/>
</dbReference>
<dbReference type="PANTHER" id="PTHR11575">
    <property type="entry name" value="5'-NUCLEOTIDASE-RELATED"/>
    <property type="match status" value="1"/>
</dbReference>
<dbReference type="Gene3D" id="3.90.780.10">
    <property type="entry name" value="5'-Nucleotidase, C-terminal domain"/>
    <property type="match status" value="1"/>
</dbReference>
<dbReference type="SUPFAM" id="SSF55816">
    <property type="entry name" value="5'-nucleotidase (syn. UDP-sugar hydrolase), C-terminal domain"/>
    <property type="match status" value="1"/>
</dbReference>
<protein>
    <recommendedName>
        <fullName evidence="7">5'-nucleotidase</fullName>
    </recommendedName>
</protein>
<accession>A0A976FHW7</accession>
<evidence type="ECO:0000259" key="4">
    <source>
        <dbReference type="Pfam" id="PF02872"/>
    </source>
</evidence>
<dbReference type="InterPro" id="IPR006179">
    <property type="entry name" value="5_nucleotidase/apyrase"/>
</dbReference>
<dbReference type="AlphaFoldDB" id="A0A976FHW7"/>
<dbReference type="SUPFAM" id="SSF56300">
    <property type="entry name" value="Metallo-dependent phosphatases"/>
    <property type="match status" value="1"/>
</dbReference>
<name>A0A976FHW7_BRELC</name>